<gene>
    <name evidence="1" type="ORF">L2E82_19560</name>
</gene>
<comment type="caution">
    <text evidence="1">The sequence shown here is derived from an EMBL/GenBank/DDBJ whole genome shotgun (WGS) entry which is preliminary data.</text>
</comment>
<evidence type="ECO:0000313" key="2">
    <source>
        <dbReference type="Proteomes" id="UP001055811"/>
    </source>
</evidence>
<keyword evidence="2" id="KW-1185">Reference proteome</keyword>
<dbReference type="Proteomes" id="UP001055811">
    <property type="component" value="Linkage Group LG03"/>
</dbReference>
<protein>
    <submittedName>
        <fullName evidence="1">Uncharacterized protein</fullName>
    </submittedName>
</protein>
<evidence type="ECO:0000313" key="1">
    <source>
        <dbReference type="EMBL" id="KAI3768730.1"/>
    </source>
</evidence>
<organism evidence="1 2">
    <name type="scientific">Cichorium intybus</name>
    <name type="common">Chicory</name>
    <dbReference type="NCBI Taxonomy" id="13427"/>
    <lineage>
        <taxon>Eukaryota</taxon>
        <taxon>Viridiplantae</taxon>
        <taxon>Streptophyta</taxon>
        <taxon>Embryophyta</taxon>
        <taxon>Tracheophyta</taxon>
        <taxon>Spermatophyta</taxon>
        <taxon>Magnoliopsida</taxon>
        <taxon>eudicotyledons</taxon>
        <taxon>Gunneridae</taxon>
        <taxon>Pentapetalae</taxon>
        <taxon>asterids</taxon>
        <taxon>campanulids</taxon>
        <taxon>Asterales</taxon>
        <taxon>Asteraceae</taxon>
        <taxon>Cichorioideae</taxon>
        <taxon>Cichorieae</taxon>
        <taxon>Cichoriinae</taxon>
        <taxon>Cichorium</taxon>
    </lineage>
</organism>
<sequence>MNIRTLVQQYSSNVIRNVMFGSRYFGKGNTDGGPRDEEIEHIDSLLTVLGYVYSFCVTDYLLLRPVAPFNLPHVSLSDTVVAGYFIPKGSHVLLSRPGLGRNLDVSDDPLTFNPDLHMNHHKEVVLTDHNLLKFGVIRLIHSTINNEV</sequence>
<dbReference type="EMBL" id="CM042011">
    <property type="protein sequence ID" value="KAI3768730.1"/>
    <property type="molecule type" value="Genomic_DNA"/>
</dbReference>
<name>A0ACB9FCY6_CICIN</name>
<accession>A0ACB9FCY6</accession>
<reference evidence="2" key="1">
    <citation type="journal article" date="2022" name="Mol. Ecol. Resour.">
        <title>The genomes of chicory, endive, great burdock and yacon provide insights into Asteraceae palaeo-polyploidization history and plant inulin production.</title>
        <authorList>
            <person name="Fan W."/>
            <person name="Wang S."/>
            <person name="Wang H."/>
            <person name="Wang A."/>
            <person name="Jiang F."/>
            <person name="Liu H."/>
            <person name="Zhao H."/>
            <person name="Xu D."/>
            <person name="Zhang Y."/>
        </authorList>
    </citation>
    <scope>NUCLEOTIDE SEQUENCE [LARGE SCALE GENOMIC DNA]</scope>
    <source>
        <strain evidence="2">cv. Punajuju</strain>
    </source>
</reference>
<proteinExistence type="predicted"/>
<reference evidence="1 2" key="2">
    <citation type="journal article" date="2022" name="Mol. Ecol. Resour.">
        <title>The genomes of chicory, endive, great burdock and yacon provide insights into Asteraceae paleo-polyploidization history and plant inulin production.</title>
        <authorList>
            <person name="Fan W."/>
            <person name="Wang S."/>
            <person name="Wang H."/>
            <person name="Wang A."/>
            <person name="Jiang F."/>
            <person name="Liu H."/>
            <person name="Zhao H."/>
            <person name="Xu D."/>
            <person name="Zhang Y."/>
        </authorList>
    </citation>
    <scope>NUCLEOTIDE SEQUENCE [LARGE SCALE GENOMIC DNA]</scope>
    <source>
        <strain evidence="2">cv. Punajuju</strain>
        <tissue evidence="1">Leaves</tissue>
    </source>
</reference>